<organism evidence="2 3">
    <name type="scientific">Pochonia chlamydosporia 170</name>
    <dbReference type="NCBI Taxonomy" id="1380566"/>
    <lineage>
        <taxon>Eukaryota</taxon>
        <taxon>Fungi</taxon>
        <taxon>Dikarya</taxon>
        <taxon>Ascomycota</taxon>
        <taxon>Pezizomycotina</taxon>
        <taxon>Sordariomycetes</taxon>
        <taxon>Hypocreomycetidae</taxon>
        <taxon>Hypocreales</taxon>
        <taxon>Clavicipitaceae</taxon>
        <taxon>Pochonia</taxon>
    </lineage>
</organism>
<feature type="compositionally biased region" description="Basic and acidic residues" evidence="1">
    <location>
        <begin position="293"/>
        <end position="308"/>
    </location>
</feature>
<gene>
    <name evidence="2" type="ORF">VFPPC_07533</name>
</gene>
<feature type="compositionally biased region" description="Basic and acidic residues" evidence="1">
    <location>
        <begin position="371"/>
        <end position="387"/>
    </location>
</feature>
<feature type="compositionally biased region" description="Basic and acidic residues" evidence="1">
    <location>
        <begin position="322"/>
        <end position="332"/>
    </location>
</feature>
<feature type="region of interest" description="Disordered" evidence="1">
    <location>
        <begin position="405"/>
        <end position="451"/>
    </location>
</feature>
<evidence type="ECO:0000313" key="2">
    <source>
        <dbReference type="EMBL" id="OAQ65904.1"/>
    </source>
</evidence>
<dbReference type="GeneID" id="28850368"/>
<feature type="region of interest" description="Disordered" evidence="1">
    <location>
        <begin position="635"/>
        <end position="678"/>
    </location>
</feature>
<evidence type="ECO:0000256" key="1">
    <source>
        <dbReference type="SAM" id="MobiDB-lite"/>
    </source>
</evidence>
<protein>
    <submittedName>
        <fullName evidence="2">Conserved serine-threonine rich protein</fullName>
    </submittedName>
</protein>
<dbReference type="EMBL" id="LSBJ02000004">
    <property type="protein sequence ID" value="OAQ65904.1"/>
    <property type="molecule type" value="Genomic_DNA"/>
</dbReference>
<sequence>MLSSTPKLTARACGLPTAARRSGRSAQLLSPSAAALIRSRQRQSRSFWFGAWARDCDGDAYRNSRRRHHAHRYRYMESVNRRLSWDNKPRHDNIQSAMKSAFAHIAHGPTGSSGSKYIDVNDIKSWSDELSGVRPGRNIEDVEREAIDHLFNGGKKSRSQRAGHWTSRLGNYLHGRQPPKDVTPESVLHATTSTGQTTRATTSSSKSDKPFAPKESELKKYNPSKFDDPNAPRKLTPEEQSKNYDDLDKYKPVEWNEPDGLPDLTPEEKSKQYKDLHKYSSPDVSSDFSAAEVSKEPYDDLQKYKPVEWNEPDGLRQQTPEELSKKYDDLDKYGPVTWNEPDGLRKLTPEELSKNYDDLDKYGPVTWNEPDGLRKLTPEEESKKYDDLDSYSEGFMAPDAVLKAHEVKQQDPTPKADPIPAKVEVPMEDPGKDYKDLHKYGPVKWNEPDGLRKLTPEELSKNYEDLHKYAQYPNAGPAIPRIHPEEASKQYSDLRKYDSFPNAGPTTERVHPELASKQYKDLSKYPRVGYEEPDKTEHVHPEELTKKYSDLGKYEPQSFDSPSTPYPMHPEEASKAYSDLKSYKPVMHNEPNGKPAEKLDPVASSLRAYDSSGEADALPRTADEIRGDVLRRAYRNSKHTMIQRAKFQQEQNRDARSKNLQDTASQLKGKADGKSLTGNYAKDFPEEFVTSWNTSNSWSKTTLFPKNLAANDRPGLIGGARCLGSEKDEAEVSSMDESFPIETSKLQPALDRNPERRASKSAAMTPLERMKVEEDPYSKIPQGLEIIWDEECDGKATWPTFVRHHKGKSGEDTFATESGTGAATEKQPIMYKLLAFDPATQSMSIAETSSGVTDTSTPATPAEILLRVSNPSKFFPYFSTLQAEGYEIASGGGDVLVFRKVREGSVSAQGTSSTINPIDMMGRSSPSNFASPTGFVNYESPQYRPPTHGQAPEMKVGKKKRSVGRKVVIGTVWVAGTAYAASVVGEYFSTGGKVL</sequence>
<dbReference type="OrthoDB" id="3946750at2759"/>
<accession>A0A179FK36</accession>
<feature type="compositionally biased region" description="Basic and acidic residues" evidence="1">
    <location>
        <begin position="508"/>
        <end position="553"/>
    </location>
</feature>
<feature type="compositionally biased region" description="Basic and acidic residues" evidence="1">
    <location>
        <begin position="342"/>
        <end position="361"/>
    </location>
</feature>
<dbReference type="RefSeq" id="XP_018142991.1">
    <property type="nucleotide sequence ID" value="XM_018286374.1"/>
</dbReference>
<feature type="region of interest" description="Disordered" evidence="1">
    <location>
        <begin position="496"/>
        <end position="574"/>
    </location>
</feature>
<feature type="compositionally biased region" description="Basic and acidic residues" evidence="1">
    <location>
        <begin position="266"/>
        <end position="280"/>
    </location>
</feature>
<evidence type="ECO:0000313" key="3">
    <source>
        <dbReference type="Proteomes" id="UP000078397"/>
    </source>
</evidence>
<reference evidence="2 3" key="1">
    <citation type="journal article" date="2016" name="PLoS Pathog.">
        <title>Biosynthesis of antibiotic leucinostatins in bio-control fungus Purpureocillium lilacinum and their inhibition on phytophthora revealed by genome mining.</title>
        <authorList>
            <person name="Wang G."/>
            <person name="Liu Z."/>
            <person name="Lin R."/>
            <person name="Li E."/>
            <person name="Mao Z."/>
            <person name="Ling J."/>
            <person name="Yang Y."/>
            <person name="Yin W.B."/>
            <person name="Xie B."/>
        </authorList>
    </citation>
    <scope>NUCLEOTIDE SEQUENCE [LARGE SCALE GENOMIC DNA]</scope>
    <source>
        <strain evidence="2">170</strain>
    </source>
</reference>
<proteinExistence type="predicted"/>
<feature type="region of interest" description="Disordered" evidence="1">
    <location>
        <begin position="190"/>
        <end position="391"/>
    </location>
</feature>
<dbReference type="AlphaFoldDB" id="A0A179FK36"/>
<keyword evidence="3" id="KW-1185">Reference proteome</keyword>
<comment type="caution">
    <text evidence="2">The sequence shown here is derived from an EMBL/GenBank/DDBJ whole genome shotgun (WGS) entry which is preliminary data.</text>
</comment>
<feature type="compositionally biased region" description="Low complexity" evidence="1">
    <location>
        <begin position="191"/>
        <end position="205"/>
    </location>
</feature>
<dbReference type="Proteomes" id="UP000078397">
    <property type="component" value="Unassembled WGS sequence"/>
</dbReference>
<feature type="compositionally biased region" description="Basic and acidic residues" evidence="1">
    <location>
        <begin position="429"/>
        <end position="439"/>
    </location>
</feature>
<dbReference type="KEGG" id="pchm:VFPPC_07533"/>
<feature type="compositionally biased region" description="Basic and acidic residues" evidence="1">
    <location>
        <begin position="206"/>
        <end position="254"/>
    </location>
</feature>
<name>A0A179FK36_METCM</name>
<dbReference type="STRING" id="1380566.A0A179FK36"/>